<accession>A0ABS6W2N3</accession>
<dbReference type="PROSITE" id="PS50817">
    <property type="entry name" value="INTEIN_N_TER"/>
    <property type="match status" value="1"/>
</dbReference>
<dbReference type="InterPro" id="IPR006141">
    <property type="entry name" value="Intein_N"/>
</dbReference>
<evidence type="ECO:0000256" key="1">
    <source>
        <dbReference type="SAM" id="MobiDB-lite"/>
    </source>
</evidence>
<dbReference type="RefSeq" id="WP_219040395.1">
    <property type="nucleotide sequence ID" value="NZ_JAHWDF010000009.1"/>
</dbReference>
<dbReference type="InterPro" id="IPR003587">
    <property type="entry name" value="Hint_dom_N"/>
</dbReference>
<evidence type="ECO:0000313" key="3">
    <source>
        <dbReference type="EMBL" id="MBW2962110.1"/>
    </source>
</evidence>
<protein>
    <recommendedName>
        <fullName evidence="2">Hint domain-containing protein</fullName>
    </recommendedName>
</protein>
<dbReference type="NCBIfam" id="TIGR03696">
    <property type="entry name" value="Rhs_assc_core"/>
    <property type="match status" value="1"/>
</dbReference>
<dbReference type="EMBL" id="JAHWDF010000009">
    <property type="protein sequence ID" value="MBW2962110.1"/>
    <property type="molecule type" value="Genomic_DNA"/>
</dbReference>
<reference evidence="3 4" key="1">
    <citation type="submission" date="2021-07" db="EMBL/GenBank/DDBJ databases">
        <title>Mesonia aestuariivivens sp. nov., isolated from a tidal flat.</title>
        <authorList>
            <person name="Kim Y.-O."/>
            <person name="Yoon J.-H."/>
        </authorList>
    </citation>
    <scope>NUCLEOTIDE SEQUENCE [LARGE SCALE GENOMIC DNA]</scope>
    <source>
        <strain evidence="3 4">JHPTF-M18</strain>
    </source>
</reference>
<feature type="compositionally biased region" description="Low complexity" evidence="1">
    <location>
        <begin position="147"/>
        <end position="164"/>
    </location>
</feature>
<organism evidence="3 4">
    <name type="scientific">Mesonia aestuariivivens</name>
    <dbReference type="NCBI Taxonomy" id="2796128"/>
    <lineage>
        <taxon>Bacteria</taxon>
        <taxon>Pseudomonadati</taxon>
        <taxon>Bacteroidota</taxon>
        <taxon>Flavobacteriia</taxon>
        <taxon>Flavobacteriales</taxon>
        <taxon>Flavobacteriaceae</taxon>
        <taxon>Mesonia</taxon>
    </lineage>
</organism>
<proteinExistence type="predicted"/>
<dbReference type="Pfam" id="PF07591">
    <property type="entry name" value="PT-HINT"/>
    <property type="match status" value="1"/>
</dbReference>
<sequence>MFVEEHKNSNNSPYKFNAKELDEETGNYYYGARYYDPKWSIWLSVDPLAEQFPGWSPYAYVHNNPINMIDPDGRSADWVDNGDGTWTAEAGDSAYSLAQDAGISMEEANSIVESQLGDNYIRESDGMLMSDVEIGDEVRVSNPTTVNSLSSNSELSSSNYEFSGSSSLSNDNASSLNNLNTSLSVAGYAKLGQEALVKGLINSKDLAPAVSSYFKIGGYGLGALSMGVNAVQIENAVKSNNKQATKKASAELTANGFMTYGGPIGLGVGLGAHISLFLNPTMANPETPKDYSYQNHCFVAGTKVTMSDGQQKNIEDIKVGDEILSLNMETMKVESDQVIELPNKFHIQRMIYMELDNNLEVISSPNHPFYVKSKGWSTHTTHGNNSYAKLEIGDTLFYYENGKIKETKIIKIIDEKKEAPMYNIKHVQNNNTFFVNGVLVHNKYKTEK</sequence>
<dbReference type="InterPro" id="IPR050708">
    <property type="entry name" value="T6SS_VgrG/RHS"/>
</dbReference>
<gene>
    <name evidence="3" type="ORF">KW502_09895</name>
</gene>
<dbReference type="CDD" id="cd00081">
    <property type="entry name" value="Hint"/>
    <property type="match status" value="1"/>
</dbReference>
<keyword evidence="4" id="KW-1185">Reference proteome</keyword>
<dbReference type="Proteomes" id="UP000719267">
    <property type="component" value="Unassembled WGS sequence"/>
</dbReference>
<dbReference type="SMART" id="SM00306">
    <property type="entry name" value="HintN"/>
    <property type="match status" value="1"/>
</dbReference>
<feature type="region of interest" description="Disordered" evidence="1">
    <location>
        <begin position="142"/>
        <end position="164"/>
    </location>
</feature>
<comment type="caution">
    <text evidence="3">The sequence shown here is derived from an EMBL/GenBank/DDBJ whole genome shotgun (WGS) entry which is preliminary data.</text>
</comment>
<feature type="domain" description="Hint" evidence="2">
    <location>
        <begin position="295"/>
        <end position="420"/>
    </location>
</feature>
<evidence type="ECO:0000313" key="4">
    <source>
        <dbReference type="Proteomes" id="UP000719267"/>
    </source>
</evidence>
<name>A0ABS6W2N3_9FLAO</name>
<dbReference type="InterPro" id="IPR022385">
    <property type="entry name" value="Rhs_assc_core"/>
</dbReference>
<dbReference type="PANTHER" id="PTHR32305:SF15">
    <property type="entry name" value="PROTEIN RHSA-RELATED"/>
    <property type="match status" value="1"/>
</dbReference>
<evidence type="ECO:0000259" key="2">
    <source>
        <dbReference type="SMART" id="SM00306"/>
    </source>
</evidence>
<dbReference type="PANTHER" id="PTHR32305">
    <property type="match status" value="1"/>
</dbReference>